<keyword evidence="2" id="KW-1003">Cell membrane</keyword>
<feature type="region of interest" description="Disordered" evidence="6">
    <location>
        <begin position="102"/>
        <end position="128"/>
    </location>
</feature>
<keyword evidence="4 7" id="KW-1133">Transmembrane helix</keyword>
<evidence type="ECO:0000313" key="9">
    <source>
        <dbReference type="Proteomes" id="UP001611383"/>
    </source>
</evidence>
<accession>A0ABY9X9F1</accession>
<organism evidence="8 9">
    <name type="scientific">Archangium minus</name>
    <dbReference type="NCBI Taxonomy" id="83450"/>
    <lineage>
        <taxon>Bacteria</taxon>
        <taxon>Pseudomonadati</taxon>
        <taxon>Myxococcota</taxon>
        <taxon>Myxococcia</taxon>
        <taxon>Myxococcales</taxon>
        <taxon>Cystobacterineae</taxon>
        <taxon>Archangiaceae</taxon>
        <taxon>Archangium</taxon>
    </lineage>
</organism>
<feature type="transmembrane region" description="Helical" evidence="7">
    <location>
        <begin position="9"/>
        <end position="29"/>
    </location>
</feature>
<sequence length="128" mass="14022">MAEEKKKSAWGYVAVWAVLSVLTVATWVLGTKLKLGPLGLPVAMIIAVAKTVLVAMFFMHLVEQRGARRVVLPVSAVFLCLLLGVTLLEAMTRVRMARPNGIKDELEPKRPASTRTEPPGSPNRWMGN</sequence>
<dbReference type="NCBIfam" id="TIGR02229">
    <property type="entry name" value="caa3_sub_IV"/>
    <property type="match status" value="1"/>
</dbReference>
<dbReference type="Proteomes" id="UP001611383">
    <property type="component" value="Chromosome"/>
</dbReference>
<comment type="subcellular location">
    <subcellularLocation>
        <location evidence="1">Cell membrane</location>
        <topology evidence="1">Multi-pass membrane protein</topology>
    </subcellularLocation>
</comment>
<evidence type="ECO:0000256" key="3">
    <source>
        <dbReference type="ARBA" id="ARBA00022692"/>
    </source>
</evidence>
<dbReference type="EMBL" id="CP043494">
    <property type="protein sequence ID" value="WNG52029.1"/>
    <property type="molecule type" value="Genomic_DNA"/>
</dbReference>
<reference evidence="8 9" key="1">
    <citation type="submission" date="2019-08" db="EMBL/GenBank/DDBJ databases">
        <title>Archangium and Cystobacter genomes.</title>
        <authorList>
            <person name="Chen I.-C.K."/>
            <person name="Wielgoss S."/>
        </authorList>
    </citation>
    <scope>NUCLEOTIDE SEQUENCE [LARGE SCALE GENOMIC DNA]</scope>
    <source>
        <strain evidence="8 9">Cbm 6</strain>
    </source>
</reference>
<dbReference type="InterPro" id="IPR011743">
    <property type="entry name" value="Caa3_sub_IV"/>
</dbReference>
<feature type="transmembrane region" description="Helical" evidence="7">
    <location>
        <begin position="35"/>
        <end position="58"/>
    </location>
</feature>
<gene>
    <name evidence="8" type="ORF">F0U60_53935</name>
</gene>
<feature type="transmembrane region" description="Helical" evidence="7">
    <location>
        <begin position="70"/>
        <end position="88"/>
    </location>
</feature>
<evidence type="ECO:0000256" key="7">
    <source>
        <dbReference type="SAM" id="Phobius"/>
    </source>
</evidence>
<keyword evidence="9" id="KW-1185">Reference proteome</keyword>
<evidence type="ECO:0000256" key="1">
    <source>
        <dbReference type="ARBA" id="ARBA00004651"/>
    </source>
</evidence>
<dbReference type="RefSeq" id="WP_395812336.1">
    <property type="nucleotide sequence ID" value="NZ_CP043494.1"/>
</dbReference>
<evidence type="ECO:0000256" key="4">
    <source>
        <dbReference type="ARBA" id="ARBA00022989"/>
    </source>
</evidence>
<proteinExistence type="predicted"/>
<dbReference type="InterPro" id="IPR005171">
    <property type="entry name" value="Cyt_c_oxidase_su4_prok"/>
</dbReference>
<evidence type="ECO:0000256" key="6">
    <source>
        <dbReference type="SAM" id="MobiDB-lite"/>
    </source>
</evidence>
<protein>
    <submittedName>
        <fullName evidence="8">Oxidase</fullName>
    </submittedName>
</protein>
<evidence type="ECO:0000256" key="2">
    <source>
        <dbReference type="ARBA" id="ARBA00022475"/>
    </source>
</evidence>
<name>A0ABY9X9F1_9BACT</name>
<evidence type="ECO:0000256" key="5">
    <source>
        <dbReference type="ARBA" id="ARBA00023136"/>
    </source>
</evidence>
<evidence type="ECO:0000313" key="8">
    <source>
        <dbReference type="EMBL" id="WNG52029.1"/>
    </source>
</evidence>
<keyword evidence="5 7" id="KW-0472">Membrane</keyword>
<dbReference type="Pfam" id="PF03626">
    <property type="entry name" value="COX4_pro"/>
    <property type="match status" value="1"/>
</dbReference>
<keyword evidence="3 7" id="KW-0812">Transmembrane</keyword>